<keyword evidence="1" id="KW-0175">Coiled coil</keyword>
<gene>
    <name evidence="3" type="ORF">P5G59_15120</name>
</gene>
<name>A0ABT8J0S5_9MICO</name>
<reference evidence="3" key="1">
    <citation type="submission" date="2023-03" db="EMBL/GenBank/DDBJ databases">
        <title>MT1 and MT2 Draft Genomes of Novel Species.</title>
        <authorList>
            <person name="Venkateswaran K."/>
        </authorList>
    </citation>
    <scope>NUCLEOTIDE SEQUENCE</scope>
    <source>
        <strain evidence="3">F6_8S_P_1A</strain>
    </source>
</reference>
<dbReference type="Gene3D" id="3.40.50.300">
    <property type="entry name" value="P-loop containing nucleotide triphosphate hydrolases"/>
    <property type="match status" value="1"/>
</dbReference>
<dbReference type="InterPro" id="IPR038729">
    <property type="entry name" value="Rad50/SbcC_AAA"/>
</dbReference>
<evidence type="ECO:0000313" key="4">
    <source>
        <dbReference type="Proteomes" id="UP001174210"/>
    </source>
</evidence>
<dbReference type="SUPFAM" id="SSF52540">
    <property type="entry name" value="P-loop containing nucleoside triphosphate hydrolases"/>
    <property type="match status" value="1"/>
</dbReference>
<feature type="domain" description="Rad50/SbcC-type AAA" evidence="2">
    <location>
        <begin position="8"/>
        <end position="241"/>
    </location>
</feature>
<keyword evidence="4" id="KW-1185">Reference proteome</keyword>
<evidence type="ECO:0000313" key="3">
    <source>
        <dbReference type="EMBL" id="MDN4598483.1"/>
    </source>
</evidence>
<evidence type="ECO:0000256" key="1">
    <source>
        <dbReference type="SAM" id="Coils"/>
    </source>
</evidence>
<sequence>MSLKVTNLHAENYKRLVAVDISPTGNVVTIAGRNAQGKTSVLDALWAALAGGEASRATQQPIREGQDTAVVRLDLGEIIVTRRWTKDDAGTLTVESADGARFSSPQKLLDEMLGRRAFDPLAFVRQSPKDQVATLVSTVELPFDPEELERRRKAVYDQRTEVGRDVAKLEAQLASYPDHDPSLPDEEESAGVLLAEADAARAQNASIDQAIAEANRQAHTVEWAEEALREAQKALDTAREQYADAQKALLAMPERVDVSGFAERLDGLEARNRRIRAQRERNAVAAQLANAKEKRAQHTLMLTSIENTKADALAAVEFPVSGLSFDESGVTLKGIPLSQASAAEQLRVSVALAMAANPRLRVLRIMEGSLLDSESMQIIADLAAENDYQVWVEVVDESGKVGVVIEDGQVAR</sequence>
<dbReference type="Pfam" id="PF13476">
    <property type="entry name" value="AAA_23"/>
    <property type="match status" value="1"/>
</dbReference>
<dbReference type="InterPro" id="IPR027417">
    <property type="entry name" value="P-loop_NTPase"/>
</dbReference>
<accession>A0ABT8J0S5</accession>
<dbReference type="RefSeq" id="WP_301219827.1">
    <property type="nucleotide sequence ID" value="NZ_JAROCB010000004.1"/>
</dbReference>
<proteinExistence type="predicted"/>
<dbReference type="Proteomes" id="UP001174210">
    <property type="component" value="Unassembled WGS sequence"/>
</dbReference>
<feature type="coiled-coil region" evidence="1">
    <location>
        <begin position="197"/>
        <end position="248"/>
    </location>
</feature>
<organism evidence="3 4">
    <name type="scientific">Leifsonia virtsii</name>
    <dbReference type="NCBI Taxonomy" id="3035915"/>
    <lineage>
        <taxon>Bacteria</taxon>
        <taxon>Bacillati</taxon>
        <taxon>Actinomycetota</taxon>
        <taxon>Actinomycetes</taxon>
        <taxon>Micrococcales</taxon>
        <taxon>Microbacteriaceae</taxon>
        <taxon>Leifsonia</taxon>
    </lineage>
</organism>
<protein>
    <submittedName>
        <fullName evidence="3">AAA family ATPase</fullName>
    </submittedName>
</protein>
<evidence type="ECO:0000259" key="2">
    <source>
        <dbReference type="Pfam" id="PF13476"/>
    </source>
</evidence>
<comment type="caution">
    <text evidence="3">The sequence shown here is derived from an EMBL/GenBank/DDBJ whole genome shotgun (WGS) entry which is preliminary data.</text>
</comment>
<dbReference type="EMBL" id="JAROCB010000004">
    <property type="protein sequence ID" value="MDN4598483.1"/>
    <property type="molecule type" value="Genomic_DNA"/>
</dbReference>